<dbReference type="CDD" id="cd11533">
    <property type="entry name" value="NTP-PPase_Af0060_like"/>
    <property type="match status" value="1"/>
</dbReference>
<dbReference type="InterPro" id="IPR044548">
    <property type="entry name" value="AF0060_NTP-PPase_MazG-like"/>
</dbReference>
<accession>A0A919XGG3</accession>
<name>A0A919XGG3_9BACL</name>
<dbReference type="AlphaFoldDB" id="A0A919XGG3"/>
<dbReference type="EMBL" id="BORQ01000004">
    <property type="protein sequence ID" value="GIO32376.1"/>
    <property type="molecule type" value="Genomic_DNA"/>
</dbReference>
<reference evidence="2" key="1">
    <citation type="submission" date="2021-03" db="EMBL/GenBank/DDBJ databases">
        <title>Antimicrobial resistance genes in bacteria isolated from Japanese honey, and their potential for conferring macrolide and lincosamide resistance in the American foulbrood pathogen Paenibacillus larvae.</title>
        <authorList>
            <person name="Okamoto M."/>
            <person name="Kumagai M."/>
            <person name="Kanamori H."/>
            <person name="Takamatsu D."/>
        </authorList>
    </citation>
    <scope>NUCLEOTIDE SEQUENCE</scope>
    <source>
        <strain evidence="2">J2TS6</strain>
    </source>
</reference>
<evidence type="ECO:0000256" key="1">
    <source>
        <dbReference type="SAM" id="Coils"/>
    </source>
</evidence>
<organism evidence="2 3">
    <name type="scientific">Paenibacillus albilobatus</name>
    <dbReference type="NCBI Taxonomy" id="2716884"/>
    <lineage>
        <taxon>Bacteria</taxon>
        <taxon>Bacillati</taxon>
        <taxon>Bacillota</taxon>
        <taxon>Bacilli</taxon>
        <taxon>Bacillales</taxon>
        <taxon>Paenibacillaceae</taxon>
        <taxon>Paenibacillus</taxon>
    </lineage>
</organism>
<gene>
    <name evidence="2" type="ORF">J2TS6_35170</name>
</gene>
<feature type="coiled-coil region" evidence="1">
    <location>
        <begin position="1"/>
        <end position="29"/>
    </location>
</feature>
<comment type="caution">
    <text evidence="2">The sequence shown here is derived from an EMBL/GenBank/DDBJ whole genome shotgun (WGS) entry which is preliminary data.</text>
</comment>
<sequence>MEQLLQKIKALSEKEKKTLEQMVLKLTEEVGETSQAMLSYRQASGSEYKKLDLSDVKEECVDVILVALALFYKLSEDDNELQDVLSKKVDKWISVMT</sequence>
<keyword evidence="1" id="KW-0175">Coiled coil</keyword>
<proteinExistence type="predicted"/>
<dbReference type="Proteomes" id="UP000679779">
    <property type="component" value="Unassembled WGS sequence"/>
</dbReference>
<dbReference type="Gene3D" id="1.10.287.1080">
    <property type="entry name" value="MazG-like"/>
    <property type="match status" value="1"/>
</dbReference>
<protein>
    <recommendedName>
        <fullName evidence="4">NTP pyrophosphohydrolase MazG putative catalytic core domain-containing protein</fullName>
    </recommendedName>
</protein>
<evidence type="ECO:0008006" key="4">
    <source>
        <dbReference type="Google" id="ProtNLM"/>
    </source>
</evidence>
<dbReference type="RefSeq" id="WP_212958072.1">
    <property type="nucleotide sequence ID" value="NZ_BORQ01000004.1"/>
</dbReference>
<evidence type="ECO:0000313" key="3">
    <source>
        <dbReference type="Proteomes" id="UP000679779"/>
    </source>
</evidence>
<evidence type="ECO:0000313" key="2">
    <source>
        <dbReference type="EMBL" id="GIO32376.1"/>
    </source>
</evidence>
<dbReference type="SUPFAM" id="SSF101386">
    <property type="entry name" value="all-alpha NTP pyrophosphatases"/>
    <property type="match status" value="1"/>
</dbReference>
<keyword evidence="3" id="KW-1185">Reference proteome</keyword>